<accession>A0A2Z2HLJ7</accession>
<keyword evidence="2" id="KW-1185">Reference proteome</keyword>
<gene>
    <name evidence="1" type="ORF">NMSP_1243</name>
</gene>
<evidence type="ECO:0000313" key="2">
    <source>
        <dbReference type="Proteomes" id="UP000249949"/>
    </source>
</evidence>
<dbReference type="KEGG" id="nct:NMSP_1243"/>
<name>A0A2Z2HLJ7_9ARCH</name>
<organism evidence="1 2">
    <name type="scientific">Candidatus Nitrosomarinus catalinensis</name>
    <dbReference type="NCBI Taxonomy" id="1898749"/>
    <lineage>
        <taxon>Archaea</taxon>
        <taxon>Nitrososphaerota</taxon>
        <taxon>Nitrososphaeria</taxon>
        <taxon>Nitrosopumilales</taxon>
        <taxon>Nitrosopumilaceae</taxon>
        <taxon>Candidatus Nitrosomarinus</taxon>
    </lineage>
</organism>
<evidence type="ECO:0000313" key="1">
    <source>
        <dbReference type="EMBL" id="ARS64858.1"/>
    </source>
</evidence>
<sequence>MLKNGLYEIMLYKMDIFIAPIGVNTGHVKTWLQEESRNAFTLWIIHSKKPSLNPDKTIKNDLPKIAKTLGKELKKSYSRIKIKYKTIDDAFTLEPLMDAVNDVIASEESENPIPRQNFVINITGGTNAMAAASMNAAMEFQIRAQYVKEDKENNPNIKCTLDVPVPSKFESRLNNNQLEALQIIAKSDHLIHNTPRGMDSPTIKHAITNHELLVELGFDKKRKGLKNGATTLNGIVKSLEKSKYITKRKIQHYVHPKTGEKLPDDSVMDNTMKKPRVKYLKRMGFDSETFFCDLPLDVEEKGKGILLVITPLGLQKSKNNYLTSK</sequence>
<dbReference type="Gene3D" id="3.40.50.10770">
    <property type="entry name" value="Hypothetical protein VC1899 like domain (Restriction endonuclease-like)"/>
    <property type="match status" value="1"/>
</dbReference>
<dbReference type="AlphaFoldDB" id="A0A2Z2HLJ7"/>
<protein>
    <submittedName>
        <fullName evidence="1">CRISPR-associated protein (Cas_Cas02710)</fullName>
    </submittedName>
</protein>
<dbReference type="Proteomes" id="UP000249949">
    <property type="component" value="Chromosome"/>
</dbReference>
<dbReference type="EMBL" id="CP021324">
    <property type="protein sequence ID" value="ARS64858.1"/>
    <property type="molecule type" value="Genomic_DNA"/>
</dbReference>
<reference evidence="1 2" key="1">
    <citation type="journal article" date="2017" name="Environ. Microbiol.">
        <title>Genome and epigenome of a novel marine Thaumarchaeota strain suggest viral infection, phosphorothioation DNA modification and multiple restriction systems.</title>
        <authorList>
            <person name="Ahlgren N.A."/>
            <person name="Chen Y."/>
            <person name="Needham D.M."/>
            <person name="Parada A.E."/>
            <person name="Sachdeva R."/>
            <person name="Trinh V."/>
            <person name="Chen T."/>
            <person name="Fuhrman J.A."/>
        </authorList>
    </citation>
    <scope>NUCLEOTIDE SEQUENCE [LARGE SCALE GENOMIC DNA]</scope>
    <source>
        <strain evidence="1 2">SPOT01</strain>
    </source>
</reference>
<proteinExistence type="predicted"/>